<feature type="domain" description="VOC" evidence="1">
    <location>
        <begin position="7"/>
        <end position="130"/>
    </location>
</feature>
<accession>A0A239H171</accession>
<name>A0A239H171_9SPHN</name>
<proteinExistence type="predicted"/>
<dbReference type="SUPFAM" id="SSF54593">
    <property type="entry name" value="Glyoxalase/Bleomycin resistance protein/Dihydroxybiphenyl dioxygenase"/>
    <property type="match status" value="1"/>
</dbReference>
<keyword evidence="2" id="KW-0223">Dioxygenase</keyword>
<dbReference type="EMBL" id="FZOS01000014">
    <property type="protein sequence ID" value="SNS74798.1"/>
    <property type="molecule type" value="Genomic_DNA"/>
</dbReference>
<evidence type="ECO:0000259" key="1">
    <source>
        <dbReference type="PROSITE" id="PS51819"/>
    </source>
</evidence>
<dbReference type="InterPro" id="IPR004360">
    <property type="entry name" value="Glyas_Fos-R_dOase_dom"/>
</dbReference>
<dbReference type="RefSeq" id="WP_089220128.1">
    <property type="nucleotide sequence ID" value="NZ_FZOS01000014.1"/>
</dbReference>
<sequence>MESQAAHFGFTKLLVHDLEKIGDFYKQVCGLTELYRVESEIAGRPISEILFNATGVGAATFVLLKFGGAPKPTNDEVILGFITPDVVAFVERAVAAGGKIVQEVREQREHGVKVGFVTDVEGHLIEVVEMLQP</sequence>
<dbReference type="PROSITE" id="PS51819">
    <property type="entry name" value="VOC"/>
    <property type="match status" value="1"/>
</dbReference>
<dbReference type="Gene3D" id="3.10.180.10">
    <property type="entry name" value="2,3-Dihydroxybiphenyl 1,2-Dioxygenase, domain 1"/>
    <property type="match status" value="1"/>
</dbReference>
<dbReference type="AlphaFoldDB" id="A0A239H171"/>
<organism evidence="2 3">
    <name type="scientific">Edaphosphingomonas laterariae</name>
    <dbReference type="NCBI Taxonomy" id="861865"/>
    <lineage>
        <taxon>Bacteria</taxon>
        <taxon>Pseudomonadati</taxon>
        <taxon>Pseudomonadota</taxon>
        <taxon>Alphaproteobacteria</taxon>
        <taxon>Sphingomonadales</taxon>
        <taxon>Rhizorhabdaceae</taxon>
        <taxon>Edaphosphingomonas</taxon>
    </lineage>
</organism>
<gene>
    <name evidence="2" type="ORF">SAMN06295912_11471</name>
</gene>
<dbReference type="InterPro" id="IPR029068">
    <property type="entry name" value="Glyas_Bleomycin-R_OHBP_Dase"/>
</dbReference>
<evidence type="ECO:0000313" key="3">
    <source>
        <dbReference type="Proteomes" id="UP000198281"/>
    </source>
</evidence>
<evidence type="ECO:0000313" key="2">
    <source>
        <dbReference type="EMBL" id="SNS74798.1"/>
    </source>
</evidence>
<dbReference type="OrthoDB" id="9798201at2"/>
<keyword evidence="2" id="KW-0560">Oxidoreductase</keyword>
<dbReference type="Proteomes" id="UP000198281">
    <property type="component" value="Unassembled WGS sequence"/>
</dbReference>
<dbReference type="GO" id="GO:0051213">
    <property type="term" value="F:dioxygenase activity"/>
    <property type="evidence" value="ECO:0007669"/>
    <property type="project" value="UniProtKB-KW"/>
</dbReference>
<dbReference type="InterPro" id="IPR037523">
    <property type="entry name" value="VOC_core"/>
</dbReference>
<reference evidence="3" key="1">
    <citation type="submission" date="2017-06" db="EMBL/GenBank/DDBJ databases">
        <authorList>
            <person name="Varghese N."/>
            <person name="Submissions S."/>
        </authorList>
    </citation>
    <scope>NUCLEOTIDE SEQUENCE [LARGE SCALE GENOMIC DNA]</scope>
    <source>
        <strain evidence="3">LNB2</strain>
    </source>
</reference>
<dbReference type="Pfam" id="PF00903">
    <property type="entry name" value="Glyoxalase"/>
    <property type="match status" value="1"/>
</dbReference>
<keyword evidence="3" id="KW-1185">Reference proteome</keyword>
<protein>
    <submittedName>
        <fullName evidence="2">Catechol 2,3-dioxygenase</fullName>
    </submittedName>
</protein>